<protein>
    <submittedName>
        <fullName evidence="1">Uncharacterized protein</fullName>
    </submittedName>
</protein>
<proteinExistence type="predicted"/>
<reference evidence="1" key="1">
    <citation type="submission" date="2021-01" db="EMBL/GenBank/DDBJ databases">
        <authorList>
            <person name="Corre E."/>
            <person name="Pelletier E."/>
            <person name="Niang G."/>
            <person name="Scheremetjew M."/>
            <person name="Finn R."/>
            <person name="Kale V."/>
            <person name="Holt S."/>
            <person name="Cochrane G."/>
            <person name="Meng A."/>
            <person name="Brown T."/>
            <person name="Cohen L."/>
        </authorList>
    </citation>
    <scope>NUCLEOTIDE SEQUENCE</scope>
    <source>
        <strain evidence="1">CCMP3107</strain>
    </source>
</reference>
<gene>
    <name evidence="1" type="ORF">HAKA00212_LOCUS10994</name>
</gene>
<evidence type="ECO:0000313" key="1">
    <source>
        <dbReference type="EMBL" id="CAE0632289.1"/>
    </source>
</evidence>
<accession>A0A7S3XU42</accession>
<sequence length="111" mass="12750">MVAGKVLVHHYCYGPLSRRLEAIRTTWSLYHLWHLRHLLMSVGIGLDWRFKRRVETPEMAYLPLCVVEVRVLLGTRDSWAEGEVLRRIGRIFTDGFKQEGGVGAAFVAVDI</sequence>
<name>A0A7S3XU42_HETAK</name>
<dbReference type="AlphaFoldDB" id="A0A7S3XU42"/>
<organism evidence="1">
    <name type="scientific">Heterosigma akashiwo</name>
    <name type="common">Chromophytic alga</name>
    <name type="synonym">Heterosigma carterae</name>
    <dbReference type="NCBI Taxonomy" id="2829"/>
    <lineage>
        <taxon>Eukaryota</taxon>
        <taxon>Sar</taxon>
        <taxon>Stramenopiles</taxon>
        <taxon>Ochrophyta</taxon>
        <taxon>Raphidophyceae</taxon>
        <taxon>Chattonellales</taxon>
        <taxon>Chattonellaceae</taxon>
        <taxon>Heterosigma</taxon>
    </lineage>
</organism>
<dbReference type="EMBL" id="HBIU01023641">
    <property type="protein sequence ID" value="CAE0632289.1"/>
    <property type="molecule type" value="Transcribed_RNA"/>
</dbReference>